<evidence type="ECO:0000256" key="3">
    <source>
        <dbReference type="ARBA" id="ARBA00022801"/>
    </source>
</evidence>
<gene>
    <name evidence="7" type="ORF">ERS852411_04091</name>
</gene>
<dbReference type="CDD" id="cd03431">
    <property type="entry name" value="NUDIX_DNA_Glycosylase_C-MutY"/>
    <property type="match status" value="1"/>
</dbReference>
<comment type="catalytic activity">
    <reaction evidence="5">
        <text>Hydrolyzes free adenine bases from 7,8-dihydro-8-oxoguanine:adenine mismatched double-stranded DNA, leaving an apurinic site.</text>
        <dbReference type="EC" id="3.2.2.31"/>
    </reaction>
</comment>
<dbReference type="Proteomes" id="UP000095746">
    <property type="component" value="Unassembled WGS sequence"/>
</dbReference>
<feature type="domain" description="Adenine DNA glycosylase C-terminal" evidence="6">
    <location>
        <begin position="2"/>
        <end position="88"/>
    </location>
</feature>
<comment type="cofactor">
    <cofactor evidence="5">
        <name>[4Fe-4S] cluster</name>
        <dbReference type="ChEBI" id="CHEBI:49883"/>
    </cofactor>
    <text evidence="5">Binds 1 [4Fe-4S] cluster.</text>
</comment>
<comment type="function">
    <text evidence="5">Adenine glycosylase active on G-A mispairs.</text>
</comment>
<dbReference type="Pfam" id="PF14815">
    <property type="entry name" value="NUDIX_4"/>
    <property type="match status" value="1"/>
</dbReference>
<dbReference type="GO" id="GO:0046872">
    <property type="term" value="F:metal ion binding"/>
    <property type="evidence" value="ECO:0007669"/>
    <property type="project" value="UniProtKB-UniRule"/>
</dbReference>
<dbReference type="GO" id="GO:0006284">
    <property type="term" value="P:base-excision repair"/>
    <property type="evidence" value="ECO:0007669"/>
    <property type="project" value="UniProtKB-UniRule"/>
</dbReference>
<keyword evidence="1" id="KW-0479">Metal-binding</keyword>
<keyword evidence="2 5" id="KW-0227">DNA damage</keyword>
<evidence type="ECO:0000259" key="6">
    <source>
        <dbReference type="Pfam" id="PF14815"/>
    </source>
</evidence>
<protein>
    <recommendedName>
        <fullName evidence="5">Adenine DNA glycosylase</fullName>
        <ecNumber evidence="5">3.2.2.31</ecNumber>
    </recommendedName>
</protein>
<reference evidence="7 8" key="1">
    <citation type="submission" date="2015-09" db="EMBL/GenBank/DDBJ databases">
        <authorList>
            <consortium name="Pathogen Informatics"/>
        </authorList>
    </citation>
    <scope>NUCLEOTIDE SEQUENCE [LARGE SCALE GENOMIC DNA]</scope>
    <source>
        <strain evidence="7 8">2789STDY5608854</strain>
    </source>
</reference>
<dbReference type="InterPro" id="IPR029119">
    <property type="entry name" value="MutY_C"/>
</dbReference>
<dbReference type="EMBL" id="CYZT01000758">
    <property type="protein sequence ID" value="CUQ19482.1"/>
    <property type="molecule type" value="Genomic_DNA"/>
</dbReference>
<keyword evidence="5" id="KW-0408">Iron</keyword>
<dbReference type="AlphaFoldDB" id="A0A174UB24"/>
<evidence type="ECO:0000256" key="1">
    <source>
        <dbReference type="ARBA" id="ARBA00022723"/>
    </source>
</evidence>
<dbReference type="EC" id="3.2.2.31" evidence="5"/>
<proteinExistence type="inferred from homology"/>
<evidence type="ECO:0000313" key="7">
    <source>
        <dbReference type="EMBL" id="CUQ19482.1"/>
    </source>
</evidence>
<dbReference type="SUPFAM" id="SSF55811">
    <property type="entry name" value="Nudix"/>
    <property type="match status" value="1"/>
</dbReference>
<keyword evidence="5" id="KW-0326">Glycosidase</keyword>
<dbReference type="GO" id="GO:0051539">
    <property type="term" value="F:4 iron, 4 sulfur cluster binding"/>
    <property type="evidence" value="ECO:0007669"/>
    <property type="project" value="UniProtKB-UniRule"/>
</dbReference>
<organism evidence="7 8">
    <name type="scientific">Flavonifractor plautii</name>
    <name type="common">Fusobacterium plautii</name>
    <dbReference type="NCBI Taxonomy" id="292800"/>
    <lineage>
        <taxon>Bacteria</taxon>
        <taxon>Bacillati</taxon>
        <taxon>Bacillota</taxon>
        <taxon>Clostridia</taxon>
        <taxon>Eubacteriales</taxon>
        <taxon>Oscillospiraceae</taxon>
        <taxon>Flavonifractor</taxon>
    </lineage>
</organism>
<keyword evidence="3" id="KW-0378">Hydrolase</keyword>
<accession>A0A174UB24</accession>
<dbReference type="GO" id="GO:0000701">
    <property type="term" value="F:purine-specific mismatch base pair DNA N-glycosylase activity"/>
    <property type="evidence" value="ECO:0007669"/>
    <property type="project" value="UniProtKB-EC"/>
</dbReference>
<sequence>MALRRRPGRGLLAGLWEYPNELSPAPCPVEAAGLSGGPAGKHIFSHIEWHMTAQIVEAASPELPEGWVWADRAALERDYAVPNAFQAFAGAVEARL</sequence>
<comment type="similarity">
    <text evidence="5">Belongs to the Nth/MutY family.</text>
</comment>
<evidence type="ECO:0000256" key="4">
    <source>
        <dbReference type="ARBA" id="ARBA00023204"/>
    </source>
</evidence>
<name>A0A174UB24_FLAPL</name>
<dbReference type="Gene3D" id="3.90.79.10">
    <property type="entry name" value="Nucleoside Triphosphate Pyrophosphohydrolase"/>
    <property type="match status" value="1"/>
</dbReference>
<evidence type="ECO:0000256" key="2">
    <source>
        <dbReference type="ARBA" id="ARBA00022763"/>
    </source>
</evidence>
<evidence type="ECO:0000256" key="5">
    <source>
        <dbReference type="RuleBase" id="RU365096"/>
    </source>
</evidence>
<keyword evidence="4" id="KW-0234">DNA repair</keyword>
<dbReference type="InterPro" id="IPR015797">
    <property type="entry name" value="NUDIX_hydrolase-like_dom_sf"/>
</dbReference>
<evidence type="ECO:0000313" key="8">
    <source>
        <dbReference type="Proteomes" id="UP000095746"/>
    </source>
</evidence>